<dbReference type="SUPFAM" id="SSF56645">
    <property type="entry name" value="Acyl-CoA dehydrogenase NM domain-like"/>
    <property type="match status" value="1"/>
</dbReference>
<dbReference type="EC" id="1.3.8.1" evidence="7"/>
<comment type="catalytic activity">
    <reaction evidence="19">
        <text>decanoyl-CoA + oxidized [electron-transfer flavoprotein] + H(+) = (2E)-decenoyl-CoA + reduced [electron-transfer flavoprotein]</text>
        <dbReference type="Rhea" id="RHEA:48176"/>
        <dbReference type="Rhea" id="RHEA-COMP:10685"/>
        <dbReference type="Rhea" id="RHEA-COMP:10686"/>
        <dbReference type="ChEBI" id="CHEBI:15378"/>
        <dbReference type="ChEBI" id="CHEBI:57692"/>
        <dbReference type="ChEBI" id="CHEBI:58307"/>
        <dbReference type="ChEBI" id="CHEBI:61406"/>
        <dbReference type="ChEBI" id="CHEBI:61430"/>
    </reaction>
</comment>
<evidence type="ECO:0000256" key="17">
    <source>
        <dbReference type="ARBA" id="ARBA00050336"/>
    </source>
</evidence>
<dbReference type="InterPro" id="IPR009075">
    <property type="entry name" value="AcylCo_DH/oxidase_C"/>
</dbReference>
<evidence type="ECO:0000256" key="12">
    <source>
        <dbReference type="ARBA" id="ARBA00023098"/>
    </source>
</evidence>
<accession>A0A0F2TGD1</accession>
<evidence type="ECO:0000256" key="4">
    <source>
        <dbReference type="ARBA" id="ARBA00011738"/>
    </source>
</evidence>
<name>A0A0F2TGD1_STRR3</name>
<evidence type="ECO:0000256" key="2">
    <source>
        <dbReference type="ARBA" id="ARBA00004872"/>
    </source>
</evidence>
<dbReference type="Pfam" id="PF12806">
    <property type="entry name" value="Acyl-CoA_dh_C"/>
    <property type="match status" value="1"/>
</dbReference>
<dbReference type="Pfam" id="PF00441">
    <property type="entry name" value="Acyl-CoA_dh_1"/>
    <property type="match status" value="1"/>
</dbReference>
<dbReference type="Proteomes" id="UP000033699">
    <property type="component" value="Unassembled WGS sequence"/>
</dbReference>
<evidence type="ECO:0000259" key="30">
    <source>
        <dbReference type="Pfam" id="PF12806"/>
    </source>
</evidence>
<evidence type="ECO:0000256" key="20">
    <source>
        <dbReference type="ARBA" id="ARBA00050877"/>
    </source>
</evidence>
<reference evidence="31 32" key="1">
    <citation type="submission" date="2015-02" db="EMBL/GenBank/DDBJ databases">
        <authorList>
            <person name="Ju K.-S."/>
            <person name="Doroghazi J.R."/>
            <person name="Metcalf W."/>
        </authorList>
    </citation>
    <scope>NUCLEOTIDE SEQUENCE [LARGE SCALE GENOMIC DNA]</scope>
    <source>
        <strain evidence="31 32">ATCC 31215</strain>
    </source>
</reference>
<evidence type="ECO:0000256" key="22">
    <source>
        <dbReference type="ARBA" id="ARBA00054301"/>
    </source>
</evidence>
<keyword evidence="9 27" id="KW-0274">FAD</keyword>
<dbReference type="EC" id="1.3.8.7" evidence="5"/>
<dbReference type="RefSeq" id="WP_045694162.1">
    <property type="nucleotide sequence ID" value="NZ_JZKH01000014.1"/>
</dbReference>
<evidence type="ECO:0000313" key="31">
    <source>
        <dbReference type="EMBL" id="KJS62288.1"/>
    </source>
</evidence>
<evidence type="ECO:0000256" key="5">
    <source>
        <dbReference type="ARBA" id="ARBA00012033"/>
    </source>
</evidence>
<comment type="catalytic activity">
    <reaction evidence="16">
        <text>a short-chain 2,3-saturated fatty acyl-CoA + oxidized [electron-transfer flavoprotein] + H(+) = a short-chain (2E)-enoyl-CoA + reduced [electron-transfer flavoprotein]</text>
        <dbReference type="Rhea" id="RHEA:47196"/>
        <dbReference type="Rhea" id="RHEA-COMP:10685"/>
        <dbReference type="Rhea" id="RHEA-COMP:10686"/>
        <dbReference type="ChEBI" id="CHEBI:15378"/>
        <dbReference type="ChEBI" id="CHEBI:57692"/>
        <dbReference type="ChEBI" id="CHEBI:58307"/>
        <dbReference type="ChEBI" id="CHEBI:87487"/>
        <dbReference type="ChEBI" id="CHEBI:87488"/>
        <dbReference type="EC" id="1.3.8.1"/>
    </reaction>
</comment>
<protein>
    <recommendedName>
        <fullName evidence="23">Broad-specificity linear acyl-CoA dehydrogenase FadE5</fullName>
        <ecNumber evidence="7">1.3.8.1</ecNumber>
        <ecNumber evidence="5">1.3.8.7</ecNumber>
        <ecNumber evidence="6">1.3.8.8</ecNumber>
    </recommendedName>
    <alternativeName>
        <fullName evidence="25">Long-chain-acyl-CoA dehydrogenase</fullName>
    </alternativeName>
    <alternativeName>
        <fullName evidence="26">Medium-chain-acyl-CoA dehydrogenase</fullName>
    </alternativeName>
    <alternativeName>
        <fullName evidence="24">Short-chain-acyl-CoA dehydrogenase</fullName>
    </alternativeName>
</protein>
<evidence type="ECO:0000256" key="1">
    <source>
        <dbReference type="ARBA" id="ARBA00001974"/>
    </source>
</evidence>
<keyword evidence="10" id="KW-0276">Fatty acid metabolism</keyword>
<evidence type="ECO:0000256" key="7">
    <source>
        <dbReference type="ARBA" id="ARBA00012046"/>
    </source>
</evidence>
<sequence length="608" mass="66768">MGHYKSNLRDLEFNLFEVLDSRQLYGTGKFAELDAETARGVLGEVRRLAAGPLADSWAESDRRPPVFDPATRTVTVPEGLRRSYQAFLDSEWWRLGMAEELGGTPCPPSLFWAVGELLLGAHPAVWMYCGFPSFASVVQRLGTAEQHRLARHMVERRWGATMVLTEPDAGSDVGAARTTARRREDGSWELSGVKRFITGGEHDLAENIVHFVLARPEGAGPGTKGLSLFLVPKYDFDWESGELGERNGVFATNVEHKMGLKASTTCELTFGVDRPARGWLLGDRHDGIRQMFTIIEFARMFVGTKAMATLSTGYLNALEYARDRVQGPDLTAMTDKSSPRVPITRHPDVRQSLMTQKAYAEGLRALVLYTAGLQDRVVEAGHRGASDPAAQGLADLLLPVVKGFGSERCFQQLTHSLQTIGGSGYLQDYPIEQYIRDAKIDSLYEGTTAIQGLDYFFRKVVRDNGVAFGRLTGEIRQFLADAHGGERLAAGRDRLATALDALEGMLGALLAQLSGAGEDGRELYRVGQHTTALLLATGEVMVGYLLLRQAAVALERLPAASDRDRPFYQGKVAVAGFFTRTVLPVLPVWRRLAEGSDLSLMELPEAAF</sequence>
<evidence type="ECO:0000256" key="8">
    <source>
        <dbReference type="ARBA" id="ARBA00022630"/>
    </source>
</evidence>
<dbReference type="InterPro" id="IPR006091">
    <property type="entry name" value="Acyl-CoA_Oxase/DH_mid-dom"/>
</dbReference>
<feature type="domain" description="Acyl-CoA dehydrogenase/oxidase C-terminal" evidence="28">
    <location>
        <begin position="286"/>
        <end position="451"/>
    </location>
</feature>
<dbReference type="GO" id="GO:0070991">
    <property type="term" value="F:medium-chain fatty acyl-CoA dehydrogenase activity"/>
    <property type="evidence" value="ECO:0007669"/>
    <property type="project" value="UniProtKB-EC"/>
</dbReference>
<organism evidence="31 32">
    <name type="scientific">Streptomyces rubellomurinus (strain ATCC 31215)</name>
    <dbReference type="NCBI Taxonomy" id="359131"/>
    <lineage>
        <taxon>Bacteria</taxon>
        <taxon>Bacillati</taxon>
        <taxon>Actinomycetota</taxon>
        <taxon>Actinomycetes</taxon>
        <taxon>Kitasatosporales</taxon>
        <taxon>Streptomycetaceae</taxon>
        <taxon>Streptomyces</taxon>
    </lineage>
</organism>
<dbReference type="Gene3D" id="1.20.140.10">
    <property type="entry name" value="Butyryl-CoA Dehydrogenase, subunit A, domain 3"/>
    <property type="match status" value="1"/>
</dbReference>
<dbReference type="EMBL" id="JZKH01000014">
    <property type="protein sequence ID" value="KJS62288.1"/>
    <property type="molecule type" value="Genomic_DNA"/>
</dbReference>
<feature type="domain" description="Acetyl-CoA dehydrogenase-like C-terminal" evidence="30">
    <location>
        <begin position="472"/>
        <end position="604"/>
    </location>
</feature>
<evidence type="ECO:0000256" key="25">
    <source>
        <dbReference type="ARBA" id="ARBA00077090"/>
    </source>
</evidence>
<evidence type="ECO:0000256" key="13">
    <source>
        <dbReference type="ARBA" id="ARBA00047882"/>
    </source>
</evidence>
<comment type="pathway">
    <text evidence="2">Lipid metabolism; fatty acid metabolism.</text>
</comment>
<comment type="function">
    <text evidence="22">Acyl-CoA dehydrogenase that exhibits broad specificity for linear acyl-CoA substrates, with a preference for long-chain substrates.</text>
</comment>
<dbReference type="GO" id="GO:0004466">
    <property type="term" value="F:long-chain fatty acyl-CoA dehydrogenase activity"/>
    <property type="evidence" value="ECO:0007669"/>
    <property type="project" value="UniProtKB-EC"/>
</dbReference>
<evidence type="ECO:0000256" key="24">
    <source>
        <dbReference type="ARBA" id="ARBA00075470"/>
    </source>
</evidence>
<evidence type="ECO:0000313" key="32">
    <source>
        <dbReference type="Proteomes" id="UP000033699"/>
    </source>
</evidence>
<evidence type="ECO:0000256" key="3">
    <source>
        <dbReference type="ARBA" id="ARBA00009347"/>
    </source>
</evidence>
<dbReference type="Pfam" id="PF02770">
    <property type="entry name" value="Acyl-CoA_dh_M"/>
    <property type="match status" value="1"/>
</dbReference>
<dbReference type="GO" id="GO:0016937">
    <property type="term" value="F:short-chain fatty acyl-CoA dehydrogenase activity"/>
    <property type="evidence" value="ECO:0007669"/>
    <property type="project" value="UniProtKB-EC"/>
</dbReference>
<keyword evidence="12" id="KW-0443">Lipid metabolism</keyword>
<dbReference type="AlphaFoldDB" id="A0A0F2TGD1"/>
<evidence type="ECO:0000256" key="6">
    <source>
        <dbReference type="ARBA" id="ARBA00012040"/>
    </source>
</evidence>
<dbReference type="PANTHER" id="PTHR42803:SF1">
    <property type="entry name" value="BROAD-SPECIFICITY LINEAR ACYL-COA DEHYDROGENASE FADE5"/>
    <property type="match status" value="1"/>
</dbReference>
<comment type="catalytic activity">
    <reaction evidence="18">
        <text>butanoyl-CoA + oxidized [electron-transfer flavoprotein] + H(+) = (2E)-butenoyl-CoA + reduced [electron-transfer flavoprotein]</text>
        <dbReference type="Rhea" id="RHEA:24004"/>
        <dbReference type="Rhea" id="RHEA-COMP:10685"/>
        <dbReference type="Rhea" id="RHEA-COMP:10686"/>
        <dbReference type="ChEBI" id="CHEBI:15378"/>
        <dbReference type="ChEBI" id="CHEBI:57332"/>
        <dbReference type="ChEBI" id="CHEBI:57371"/>
        <dbReference type="ChEBI" id="CHEBI:57692"/>
        <dbReference type="ChEBI" id="CHEBI:58307"/>
    </reaction>
</comment>
<evidence type="ECO:0000259" key="28">
    <source>
        <dbReference type="Pfam" id="PF00441"/>
    </source>
</evidence>
<comment type="catalytic activity">
    <reaction evidence="21">
        <text>oxidized [electron-transfer flavoprotein] + hexadecanoyl-CoA + H(+) = (2E)-hexadecenoyl-CoA + reduced [electron-transfer flavoprotein]</text>
        <dbReference type="Rhea" id="RHEA:43448"/>
        <dbReference type="Rhea" id="RHEA-COMP:10685"/>
        <dbReference type="Rhea" id="RHEA-COMP:10686"/>
        <dbReference type="ChEBI" id="CHEBI:15378"/>
        <dbReference type="ChEBI" id="CHEBI:57379"/>
        <dbReference type="ChEBI" id="CHEBI:57692"/>
        <dbReference type="ChEBI" id="CHEBI:58307"/>
        <dbReference type="ChEBI" id="CHEBI:61526"/>
    </reaction>
</comment>
<dbReference type="InterPro" id="IPR009100">
    <property type="entry name" value="AcylCoA_DH/oxidase_NM_dom_sf"/>
</dbReference>
<dbReference type="InterPro" id="IPR025878">
    <property type="entry name" value="Acyl-CoA_dh-like_C_dom"/>
</dbReference>
<comment type="catalytic activity">
    <reaction evidence="20">
        <text>octadecanoyl-CoA + oxidized [electron-transfer flavoprotein] + H(+) = (2E)-octadecenoyl-CoA + reduced [electron-transfer flavoprotein]</text>
        <dbReference type="Rhea" id="RHEA:47240"/>
        <dbReference type="Rhea" id="RHEA-COMP:10685"/>
        <dbReference type="Rhea" id="RHEA-COMP:10686"/>
        <dbReference type="ChEBI" id="CHEBI:15378"/>
        <dbReference type="ChEBI" id="CHEBI:57394"/>
        <dbReference type="ChEBI" id="CHEBI:57692"/>
        <dbReference type="ChEBI" id="CHEBI:58307"/>
        <dbReference type="ChEBI" id="CHEBI:71412"/>
    </reaction>
</comment>
<comment type="cofactor">
    <cofactor evidence="1 27">
        <name>FAD</name>
        <dbReference type="ChEBI" id="CHEBI:57692"/>
    </cofactor>
</comment>
<keyword evidence="32" id="KW-1185">Reference proteome</keyword>
<evidence type="ECO:0000256" key="27">
    <source>
        <dbReference type="RuleBase" id="RU362125"/>
    </source>
</evidence>
<evidence type="ECO:0000256" key="18">
    <source>
        <dbReference type="ARBA" id="ARBA00050695"/>
    </source>
</evidence>
<proteinExistence type="inferred from homology"/>
<keyword evidence="11 27" id="KW-0560">Oxidoreductase</keyword>
<dbReference type="GO" id="GO:0006631">
    <property type="term" value="P:fatty acid metabolic process"/>
    <property type="evidence" value="ECO:0007669"/>
    <property type="project" value="UniProtKB-KW"/>
</dbReference>
<comment type="catalytic activity">
    <reaction evidence="14">
        <text>hexanoyl-CoA + oxidized [electron-transfer flavoprotein] + H(+) = (2E)-hexenoyl-CoA + reduced [electron-transfer flavoprotein]</text>
        <dbReference type="Rhea" id="RHEA:43464"/>
        <dbReference type="Rhea" id="RHEA-COMP:10685"/>
        <dbReference type="Rhea" id="RHEA-COMP:10686"/>
        <dbReference type="ChEBI" id="CHEBI:15378"/>
        <dbReference type="ChEBI" id="CHEBI:57692"/>
        <dbReference type="ChEBI" id="CHEBI:58307"/>
        <dbReference type="ChEBI" id="CHEBI:62077"/>
        <dbReference type="ChEBI" id="CHEBI:62620"/>
    </reaction>
</comment>
<dbReference type="OrthoDB" id="2769798at2"/>
<evidence type="ECO:0000256" key="15">
    <source>
        <dbReference type="ARBA" id="ARBA00049247"/>
    </source>
</evidence>
<evidence type="ECO:0000256" key="9">
    <source>
        <dbReference type="ARBA" id="ARBA00022827"/>
    </source>
</evidence>
<dbReference type="InterPro" id="IPR052166">
    <property type="entry name" value="Diverse_Acyl-CoA_DH"/>
</dbReference>
<dbReference type="Gene3D" id="2.40.110.20">
    <property type="match status" value="1"/>
</dbReference>
<comment type="catalytic activity">
    <reaction evidence="15">
        <text>a long-chain 2,3-saturated fatty acyl-CoA + oxidized [electron-transfer flavoprotein] + H(+) = a long-chain (2E)-enoyl-CoA + reduced [electron-transfer flavoprotein]</text>
        <dbReference type="Rhea" id="RHEA:17721"/>
        <dbReference type="Rhea" id="RHEA-COMP:10685"/>
        <dbReference type="Rhea" id="RHEA-COMP:10686"/>
        <dbReference type="ChEBI" id="CHEBI:15378"/>
        <dbReference type="ChEBI" id="CHEBI:57692"/>
        <dbReference type="ChEBI" id="CHEBI:58307"/>
        <dbReference type="ChEBI" id="CHEBI:83721"/>
        <dbReference type="ChEBI" id="CHEBI:83727"/>
        <dbReference type="EC" id="1.3.8.8"/>
    </reaction>
</comment>
<comment type="subunit">
    <text evidence="4">Homodimer.</text>
</comment>
<dbReference type="PANTHER" id="PTHR42803">
    <property type="entry name" value="ACYL-COA DEHYDROGENASE"/>
    <property type="match status" value="1"/>
</dbReference>
<evidence type="ECO:0000256" key="19">
    <source>
        <dbReference type="ARBA" id="ARBA00050703"/>
    </source>
</evidence>
<evidence type="ECO:0000256" key="23">
    <source>
        <dbReference type="ARBA" id="ARBA00069359"/>
    </source>
</evidence>
<comment type="catalytic activity">
    <reaction evidence="13">
        <text>a medium-chain 2,3-saturated fatty acyl-CoA + oxidized [electron-transfer flavoprotein] + H(+) = a medium-chain (2E)-enoyl-CoA + reduced [electron-transfer flavoprotein]</text>
        <dbReference type="Rhea" id="RHEA:14477"/>
        <dbReference type="Rhea" id="RHEA-COMP:10685"/>
        <dbReference type="Rhea" id="RHEA-COMP:10686"/>
        <dbReference type="ChEBI" id="CHEBI:15378"/>
        <dbReference type="ChEBI" id="CHEBI:57692"/>
        <dbReference type="ChEBI" id="CHEBI:58307"/>
        <dbReference type="ChEBI" id="CHEBI:83723"/>
        <dbReference type="ChEBI" id="CHEBI:83726"/>
        <dbReference type="EC" id="1.3.8.7"/>
    </reaction>
</comment>
<dbReference type="FunFam" id="2.40.110.20:FF:000001">
    <property type="entry name" value="Acyl-CoA dehydrogenase AidB"/>
    <property type="match status" value="1"/>
</dbReference>
<evidence type="ECO:0000256" key="21">
    <source>
        <dbReference type="ARBA" id="ARBA00052387"/>
    </source>
</evidence>
<dbReference type="InterPro" id="IPR036250">
    <property type="entry name" value="AcylCo_DH-like_C"/>
</dbReference>
<evidence type="ECO:0000256" key="16">
    <source>
        <dbReference type="ARBA" id="ARBA00050315"/>
    </source>
</evidence>
<dbReference type="SUPFAM" id="SSF47203">
    <property type="entry name" value="Acyl-CoA dehydrogenase C-terminal domain-like"/>
    <property type="match status" value="1"/>
</dbReference>
<dbReference type="GO" id="GO:0005886">
    <property type="term" value="C:plasma membrane"/>
    <property type="evidence" value="ECO:0007669"/>
    <property type="project" value="TreeGrafter"/>
</dbReference>
<evidence type="ECO:0000256" key="10">
    <source>
        <dbReference type="ARBA" id="ARBA00022832"/>
    </source>
</evidence>
<dbReference type="FunFam" id="1.20.140.10:FF:000016">
    <property type="entry name" value="Acyl-CoA dehydrogenase FadE5"/>
    <property type="match status" value="1"/>
</dbReference>
<feature type="domain" description="Acyl-CoA oxidase/dehydrogenase middle" evidence="29">
    <location>
        <begin position="162"/>
        <end position="270"/>
    </location>
</feature>
<comment type="similarity">
    <text evidence="3 27">Belongs to the acyl-CoA dehydrogenase family.</text>
</comment>
<evidence type="ECO:0000256" key="26">
    <source>
        <dbReference type="ARBA" id="ARBA00077336"/>
    </source>
</evidence>
<dbReference type="PATRIC" id="fig|359131.3.peg.1455"/>
<gene>
    <name evidence="31" type="ORF">VM95_09840</name>
</gene>
<comment type="caution">
    <text evidence="31">The sequence shown here is derived from an EMBL/GenBank/DDBJ whole genome shotgun (WGS) entry which is preliminary data.</text>
</comment>
<keyword evidence="8 27" id="KW-0285">Flavoprotein</keyword>
<evidence type="ECO:0000259" key="29">
    <source>
        <dbReference type="Pfam" id="PF02770"/>
    </source>
</evidence>
<comment type="catalytic activity">
    <reaction evidence="17">
        <text>dodecanoyl-CoA + oxidized [electron-transfer flavoprotein] + H(+) = (2E)-dodecenoyl-CoA + reduced [electron-transfer flavoprotein]</text>
        <dbReference type="Rhea" id="RHEA:47296"/>
        <dbReference type="Rhea" id="RHEA-COMP:10685"/>
        <dbReference type="Rhea" id="RHEA-COMP:10686"/>
        <dbReference type="ChEBI" id="CHEBI:15378"/>
        <dbReference type="ChEBI" id="CHEBI:57330"/>
        <dbReference type="ChEBI" id="CHEBI:57375"/>
        <dbReference type="ChEBI" id="CHEBI:57692"/>
        <dbReference type="ChEBI" id="CHEBI:58307"/>
    </reaction>
</comment>
<evidence type="ECO:0000256" key="14">
    <source>
        <dbReference type="ARBA" id="ARBA00048375"/>
    </source>
</evidence>
<evidence type="ECO:0000256" key="11">
    <source>
        <dbReference type="ARBA" id="ARBA00023002"/>
    </source>
</evidence>
<dbReference type="EC" id="1.3.8.8" evidence="6"/>